<organism evidence="1 2">
    <name type="scientific">Zingiber officinale</name>
    <name type="common">Ginger</name>
    <name type="synonym">Amomum zingiber</name>
    <dbReference type="NCBI Taxonomy" id="94328"/>
    <lineage>
        <taxon>Eukaryota</taxon>
        <taxon>Viridiplantae</taxon>
        <taxon>Streptophyta</taxon>
        <taxon>Embryophyta</taxon>
        <taxon>Tracheophyta</taxon>
        <taxon>Spermatophyta</taxon>
        <taxon>Magnoliopsida</taxon>
        <taxon>Liliopsida</taxon>
        <taxon>Zingiberales</taxon>
        <taxon>Zingiberaceae</taxon>
        <taxon>Zingiber</taxon>
    </lineage>
</organism>
<evidence type="ECO:0008006" key="3">
    <source>
        <dbReference type="Google" id="ProtNLM"/>
    </source>
</evidence>
<evidence type="ECO:0000313" key="2">
    <source>
        <dbReference type="Proteomes" id="UP000734854"/>
    </source>
</evidence>
<dbReference type="OrthoDB" id="1613918at2759"/>
<dbReference type="AlphaFoldDB" id="A0A8J5LQ72"/>
<gene>
    <name evidence="1" type="ORF">ZIOFF_018136</name>
</gene>
<protein>
    <recommendedName>
        <fullName evidence="3">Plastid division protein PDV1</fullName>
    </recommendedName>
</protein>
<dbReference type="InterPro" id="IPR038939">
    <property type="entry name" value="PDV1/PDV2"/>
</dbReference>
<dbReference type="PANTHER" id="PTHR33600">
    <property type="entry name" value="PLASTID DIVISION PROTEIN PDV2"/>
    <property type="match status" value="1"/>
</dbReference>
<proteinExistence type="predicted"/>
<keyword evidence="2" id="KW-1185">Reference proteome</keyword>
<comment type="caution">
    <text evidence="1">The sequence shown here is derived from an EMBL/GenBank/DDBJ whole genome shotgun (WGS) entry which is preliminary data.</text>
</comment>
<dbReference type="EMBL" id="JACMSC010000005">
    <property type="protein sequence ID" value="KAG6521070.1"/>
    <property type="molecule type" value="Genomic_DNA"/>
</dbReference>
<name>A0A8J5LQ72_ZINOF</name>
<dbReference type="PANTHER" id="PTHR33600:SF4">
    <property type="entry name" value="PLASTID DIVISION PROTEIN PDV1"/>
    <property type="match status" value="1"/>
</dbReference>
<accession>A0A8J5LQ72</accession>
<dbReference type="Proteomes" id="UP000734854">
    <property type="component" value="Unassembled WGS sequence"/>
</dbReference>
<dbReference type="GO" id="GO:0010020">
    <property type="term" value="P:chloroplast fission"/>
    <property type="evidence" value="ECO:0007669"/>
    <property type="project" value="InterPro"/>
</dbReference>
<reference evidence="1 2" key="1">
    <citation type="submission" date="2020-08" db="EMBL/GenBank/DDBJ databases">
        <title>Plant Genome Project.</title>
        <authorList>
            <person name="Zhang R.-G."/>
        </authorList>
    </citation>
    <scope>NUCLEOTIDE SEQUENCE [LARGE SCALE GENOMIC DNA]</scope>
    <source>
        <tissue evidence="1">Rhizome</tissue>
    </source>
</reference>
<sequence>MATEVVLERIWVLHDKVSDAIHDISRANYFRSVSGLRGQAVPPEEGGNEEAEEGKRGFVLVKDFTSKDCEAAMAEVRSLGAIRSALEKVEEQLDFLNMIHSQQEAERSAAIASLEESRLILAKRLTHHQEKYKFIQDATAFFNNVDDVSHFFAPDVSSENDRTRSQEGTNSKAQEGRIVYRLLQKCISRVAIGTKSFRSMRIDGALGSAAMFAVSMLAFLQLNQFAVKCEAGQTQAQTFYRKKTYVQFMHFDVWSARG</sequence>
<evidence type="ECO:0000313" key="1">
    <source>
        <dbReference type="EMBL" id="KAG6521070.1"/>
    </source>
</evidence>